<dbReference type="PROSITE" id="PS00177">
    <property type="entry name" value="TOPOISOMERASE_II"/>
    <property type="match status" value="1"/>
</dbReference>
<evidence type="ECO:0000259" key="7">
    <source>
        <dbReference type="PROSITE" id="PS50880"/>
    </source>
</evidence>
<keyword evidence="3" id="KW-0479">Metal-binding</keyword>
<dbReference type="GO" id="GO:0034335">
    <property type="term" value="F:DNA negative supercoiling activity"/>
    <property type="evidence" value="ECO:0007669"/>
    <property type="project" value="UniProtKB-ARBA"/>
</dbReference>
<evidence type="ECO:0000313" key="8">
    <source>
        <dbReference type="EMBL" id="MBC5771328.1"/>
    </source>
</evidence>
<protein>
    <recommendedName>
        <fullName evidence="2">DNA topoisomerase (ATP-hydrolyzing)</fullName>
        <ecNumber evidence="2">5.6.2.2</ecNumber>
    </recommendedName>
</protein>
<evidence type="ECO:0000313" key="9">
    <source>
        <dbReference type="Proteomes" id="UP000620327"/>
    </source>
</evidence>
<comment type="catalytic activity">
    <reaction evidence="1">
        <text>ATP-dependent breakage, passage and rejoining of double-stranded DNA.</text>
        <dbReference type="EC" id="5.6.2.2"/>
    </reaction>
</comment>
<dbReference type="SMART" id="SM00433">
    <property type="entry name" value="TOP2c"/>
    <property type="match status" value="1"/>
</dbReference>
<evidence type="ECO:0000256" key="4">
    <source>
        <dbReference type="ARBA" id="ARBA00022842"/>
    </source>
</evidence>
<dbReference type="GO" id="GO:0006265">
    <property type="term" value="P:DNA topological change"/>
    <property type="evidence" value="ECO:0007669"/>
    <property type="project" value="InterPro"/>
</dbReference>
<evidence type="ECO:0000256" key="5">
    <source>
        <dbReference type="ARBA" id="ARBA00023125"/>
    </source>
</evidence>
<feature type="domain" description="Toprim" evidence="7">
    <location>
        <begin position="438"/>
        <end position="561"/>
    </location>
</feature>
<dbReference type="SUPFAM" id="SSF55874">
    <property type="entry name" value="ATPase domain of HSP90 chaperone/DNA topoisomerase II/histidine kinase"/>
    <property type="match status" value="1"/>
</dbReference>
<name>A0A923MKE4_9FIRM</name>
<dbReference type="Pfam" id="PF00204">
    <property type="entry name" value="DNA_gyraseB"/>
    <property type="match status" value="1"/>
</dbReference>
<dbReference type="GO" id="GO:0003677">
    <property type="term" value="F:DNA binding"/>
    <property type="evidence" value="ECO:0007669"/>
    <property type="project" value="UniProtKB-KW"/>
</dbReference>
<dbReference type="Pfam" id="PF00986">
    <property type="entry name" value="DNA_gyraseB_C"/>
    <property type="match status" value="1"/>
</dbReference>
<organism evidence="8 9">
    <name type="scientific">Dysosmobacter segnis</name>
    <dbReference type="NCBI Taxonomy" id="2763042"/>
    <lineage>
        <taxon>Bacteria</taxon>
        <taxon>Bacillati</taxon>
        <taxon>Bacillota</taxon>
        <taxon>Clostridia</taxon>
        <taxon>Eubacteriales</taxon>
        <taxon>Oscillospiraceae</taxon>
        <taxon>Dysosmobacter</taxon>
    </lineage>
</organism>
<dbReference type="PANTHER" id="PTHR45866:SF4">
    <property type="entry name" value="DNA TOPOISOMERASE 4 SUBUNIT B"/>
    <property type="match status" value="1"/>
</dbReference>
<keyword evidence="6" id="KW-0413">Isomerase</keyword>
<dbReference type="InterPro" id="IPR001241">
    <property type="entry name" value="Topo_IIA"/>
</dbReference>
<accession>A0A923MKE4</accession>
<dbReference type="AlphaFoldDB" id="A0A923MKE4"/>
<reference evidence="8" key="1">
    <citation type="submission" date="2020-08" db="EMBL/GenBank/DDBJ databases">
        <title>Genome public.</title>
        <authorList>
            <person name="Liu C."/>
            <person name="Sun Q."/>
        </authorList>
    </citation>
    <scope>NUCLEOTIDE SEQUENCE</scope>
    <source>
        <strain evidence="8">BX15</strain>
    </source>
</reference>
<proteinExistence type="predicted"/>
<dbReference type="PRINTS" id="PR00418">
    <property type="entry name" value="TPI2FAMILY"/>
</dbReference>
<dbReference type="InterPro" id="IPR020568">
    <property type="entry name" value="Ribosomal_Su5_D2-typ_SF"/>
</dbReference>
<dbReference type="InterPro" id="IPR014721">
    <property type="entry name" value="Ribsml_uS5_D2-typ_fold_subgr"/>
</dbReference>
<dbReference type="RefSeq" id="WP_187015525.1">
    <property type="nucleotide sequence ID" value="NZ_JACOQI010000015.1"/>
</dbReference>
<evidence type="ECO:0000256" key="3">
    <source>
        <dbReference type="ARBA" id="ARBA00022723"/>
    </source>
</evidence>
<evidence type="ECO:0000256" key="1">
    <source>
        <dbReference type="ARBA" id="ARBA00000185"/>
    </source>
</evidence>
<dbReference type="GO" id="GO:0046872">
    <property type="term" value="F:metal ion binding"/>
    <property type="evidence" value="ECO:0007669"/>
    <property type="project" value="UniProtKB-KW"/>
</dbReference>
<dbReference type="CDD" id="cd01030">
    <property type="entry name" value="TOPRIM_TopoIIA_like"/>
    <property type="match status" value="1"/>
</dbReference>
<dbReference type="Gene3D" id="3.40.50.670">
    <property type="match status" value="1"/>
</dbReference>
<dbReference type="InterPro" id="IPR013759">
    <property type="entry name" value="Topo_IIA_B_C"/>
</dbReference>
<dbReference type="InterPro" id="IPR006171">
    <property type="entry name" value="TOPRIM_dom"/>
</dbReference>
<sequence>MATKKQDYGNDSISSLKGADRVRKRPGVIFGSDGLDGCEHAVFEILSNSIDEAREGHGRVITVTRYNDRSIQVEDMGRGCPVDWNEKEQRYNWELVYCELYAGGKYDNLTGDNYEYSLGLNGLGACATQYASRYMDVTVWRDGFEYKLHFERGEIVGGLEKTPLPKSQVKKTGTRTRWLPDLDVFTDIAIPAEYFTDVLRRQAVVNEGITFKFRDQQEDGSLPEEDFVYEHGIQDYVAELAGEGALTAPVFWQAEKRGRDRADKPEYKVKLSAACCFSNKVQVIEHYHNSSWLEHGGAPEKATKSAFVSAVDKYLREQNKYQKNESKITWQDIEDCLIFVSNNFSTQTSYENQTKKSITNKFVQEAMTEFLRTNLEIYFIENHFDAEKIAEQVLVNKRSRESAEKQRLNIKKKLSGNIDISNRVQKFVDCRSKDVEKREIYIVEGDSALGSVKLSRDAEYQGIMPVRGKILNCLKADYARIFKSEIITDLIRVLGCGVEIQNKHVKDLAAFDLNNLRWNKVVICTDGDVDGFQIRTLILTMLYRLTPTLIQQGYVYIAETPLFEINCGDKTWFAYSDKEKADIVKALEGKKYKIDRSKGLGENDPDMMWLTTMNPETRRLIRVMPEDVERTAEVFDLLLGDNLQGRKDHIAENGARFLDLADIS</sequence>
<dbReference type="InterPro" id="IPR013760">
    <property type="entry name" value="Topo_IIA-like_dom_sf"/>
</dbReference>
<evidence type="ECO:0000256" key="6">
    <source>
        <dbReference type="ARBA" id="ARBA00023235"/>
    </source>
</evidence>
<dbReference type="InterPro" id="IPR002288">
    <property type="entry name" value="DNA_gyrase_B_C"/>
</dbReference>
<gene>
    <name evidence="8" type="ORF">H8Z83_13575</name>
</gene>
<evidence type="ECO:0000256" key="2">
    <source>
        <dbReference type="ARBA" id="ARBA00012895"/>
    </source>
</evidence>
<dbReference type="InterPro" id="IPR036890">
    <property type="entry name" value="HATPase_C_sf"/>
</dbReference>
<dbReference type="EMBL" id="JACOQI010000015">
    <property type="protein sequence ID" value="MBC5771328.1"/>
    <property type="molecule type" value="Genomic_DNA"/>
</dbReference>
<dbReference type="Gene3D" id="3.30.565.10">
    <property type="entry name" value="Histidine kinase-like ATPase, C-terminal domain"/>
    <property type="match status" value="1"/>
</dbReference>
<dbReference type="EC" id="5.6.2.2" evidence="2"/>
<dbReference type="GO" id="GO:0005524">
    <property type="term" value="F:ATP binding"/>
    <property type="evidence" value="ECO:0007669"/>
    <property type="project" value="InterPro"/>
</dbReference>
<dbReference type="SUPFAM" id="SSF56719">
    <property type="entry name" value="Type II DNA topoisomerase"/>
    <property type="match status" value="1"/>
</dbReference>
<keyword evidence="4" id="KW-0460">Magnesium</keyword>
<dbReference type="PANTHER" id="PTHR45866">
    <property type="entry name" value="DNA GYRASE/TOPOISOMERASE SUBUNIT B"/>
    <property type="match status" value="1"/>
</dbReference>
<comment type="caution">
    <text evidence="8">The sequence shown here is derived from an EMBL/GenBank/DDBJ whole genome shotgun (WGS) entry which is preliminary data.</text>
</comment>
<dbReference type="PROSITE" id="PS50880">
    <property type="entry name" value="TOPRIM"/>
    <property type="match status" value="1"/>
</dbReference>
<dbReference type="Gene3D" id="3.30.230.10">
    <property type="match status" value="1"/>
</dbReference>
<dbReference type="Proteomes" id="UP000620327">
    <property type="component" value="Unassembled WGS sequence"/>
</dbReference>
<keyword evidence="9" id="KW-1185">Reference proteome</keyword>
<keyword evidence="5" id="KW-0238">DNA-binding</keyword>
<dbReference type="PRINTS" id="PR01159">
    <property type="entry name" value="DNAGYRASEB"/>
</dbReference>
<dbReference type="InterPro" id="IPR000565">
    <property type="entry name" value="Topo_IIA_B"/>
</dbReference>
<dbReference type="SUPFAM" id="SSF54211">
    <property type="entry name" value="Ribosomal protein S5 domain 2-like"/>
    <property type="match status" value="1"/>
</dbReference>
<dbReference type="Pfam" id="PF01751">
    <property type="entry name" value="Toprim"/>
    <property type="match status" value="1"/>
</dbReference>
<dbReference type="InterPro" id="IPR018522">
    <property type="entry name" value="TopoIIA_CS"/>
</dbReference>
<dbReference type="InterPro" id="IPR013506">
    <property type="entry name" value="Topo_IIA_bsu_dom2"/>
</dbReference>